<dbReference type="Gene3D" id="1.10.287.110">
    <property type="entry name" value="DnaJ domain"/>
    <property type="match status" value="1"/>
</dbReference>
<dbReference type="PANTHER" id="PTHR43908">
    <property type="entry name" value="AT29763P-RELATED"/>
    <property type="match status" value="1"/>
</dbReference>
<dbReference type="Gene3D" id="3.10.490.10">
    <property type="entry name" value="Gamma-glutamyl cyclotransferase-like"/>
    <property type="match status" value="1"/>
</dbReference>
<accession>A0AA36IR49</accession>
<keyword evidence="4" id="KW-1185">Reference proteome</keyword>
<dbReference type="InterPro" id="IPR001623">
    <property type="entry name" value="DnaJ_domain"/>
</dbReference>
<dbReference type="SUPFAM" id="SSF46565">
    <property type="entry name" value="Chaperone J-domain"/>
    <property type="match status" value="1"/>
</dbReference>
<dbReference type="SMART" id="SM00271">
    <property type="entry name" value="DnaJ"/>
    <property type="match status" value="1"/>
</dbReference>
<dbReference type="AlphaFoldDB" id="A0AA36IR49"/>
<evidence type="ECO:0000313" key="4">
    <source>
        <dbReference type="Proteomes" id="UP001178507"/>
    </source>
</evidence>
<dbReference type="PROSITE" id="PS50076">
    <property type="entry name" value="DNAJ_2"/>
    <property type="match status" value="1"/>
</dbReference>
<evidence type="ECO:0000313" key="3">
    <source>
        <dbReference type="EMBL" id="CAJ1392451.1"/>
    </source>
</evidence>
<dbReference type="GO" id="GO:0030544">
    <property type="term" value="F:Hsp70 protein binding"/>
    <property type="evidence" value="ECO:0007669"/>
    <property type="project" value="TreeGrafter"/>
</dbReference>
<dbReference type="CDD" id="cd06661">
    <property type="entry name" value="GGCT_like"/>
    <property type="match status" value="1"/>
</dbReference>
<name>A0AA36IR49_9DINO</name>
<dbReference type="PANTHER" id="PTHR43908:SF3">
    <property type="entry name" value="AT29763P-RELATED"/>
    <property type="match status" value="1"/>
</dbReference>
<organism evidence="3 4">
    <name type="scientific">Effrenium voratum</name>
    <dbReference type="NCBI Taxonomy" id="2562239"/>
    <lineage>
        <taxon>Eukaryota</taxon>
        <taxon>Sar</taxon>
        <taxon>Alveolata</taxon>
        <taxon>Dinophyceae</taxon>
        <taxon>Suessiales</taxon>
        <taxon>Symbiodiniaceae</taxon>
        <taxon>Effrenium</taxon>
    </lineage>
</organism>
<feature type="domain" description="J" evidence="2">
    <location>
        <begin position="2"/>
        <end position="64"/>
    </location>
</feature>
<dbReference type="Pfam" id="PF00226">
    <property type="entry name" value="DnaJ"/>
    <property type="match status" value="1"/>
</dbReference>
<evidence type="ECO:0000256" key="1">
    <source>
        <dbReference type="SAM" id="MobiDB-lite"/>
    </source>
</evidence>
<dbReference type="GO" id="GO:0071218">
    <property type="term" value="P:cellular response to misfolded protein"/>
    <property type="evidence" value="ECO:0007669"/>
    <property type="project" value="TreeGrafter"/>
</dbReference>
<sequence>MELYALLGLTGGAHTDAEIRSAYRRSALQAHPDKGGSEELFHAVLTAFEVLSSRSSRDSYDAALARGMGAAEAVAVATGAKRLPASASAGARARPLARLRQLLAALPRGERQAALQRLAPEVQQALMSFMQEAAPEDANVAQSRERPLALQDGGGSDRRRGILRQGTSPPTYKASVFLPCLFISAKPDPSLENVLQRHAALLRTKELLGRSEAEANELSSSQVQTALVEAFSEASLDADKELQMLTFTAIIPAYYEVGRQIKGRQTSDLAAACELRARLLKARAEGWPELREEWIAIMQQPPEGGQGHRACTAEEAARIADAAWDAGIPARAKAEARRQQPPRRKSEEMTIEDAARAVAQTALAALGLLVALAGGGVTLVPGEVAWNFAFGSNMDAGTRARRRLDVKGYAPARARGWEVCFSLQGVPYLEPAFAALRRAERPGVEAHGVCLQLGREDWLKLLASEGVRLSADLAEAPLEAVLKAAAAKPPGGFGYRLLPVEVEFYDSSRGTAYALADSSDGPVPHLPPSQRYWRLLKNGARRHNLERSYRDYLSSLPRYVPSPLAPAALPTLATNAVATAASAVARMGQRIDVAVGK</sequence>
<dbReference type="CDD" id="cd06257">
    <property type="entry name" value="DnaJ"/>
    <property type="match status" value="1"/>
</dbReference>
<dbReference type="InterPro" id="IPR051100">
    <property type="entry name" value="DnaJ_subfamily_B/C"/>
</dbReference>
<reference evidence="3" key="1">
    <citation type="submission" date="2023-08" db="EMBL/GenBank/DDBJ databases">
        <authorList>
            <person name="Chen Y."/>
            <person name="Shah S."/>
            <person name="Dougan E. K."/>
            <person name="Thang M."/>
            <person name="Chan C."/>
        </authorList>
    </citation>
    <scope>NUCLEOTIDE SEQUENCE</scope>
</reference>
<dbReference type="Proteomes" id="UP001178507">
    <property type="component" value="Unassembled WGS sequence"/>
</dbReference>
<dbReference type="GO" id="GO:0005789">
    <property type="term" value="C:endoplasmic reticulum membrane"/>
    <property type="evidence" value="ECO:0007669"/>
    <property type="project" value="TreeGrafter"/>
</dbReference>
<proteinExistence type="predicted"/>
<gene>
    <name evidence="3" type="ORF">EVOR1521_LOCUS17542</name>
</gene>
<feature type="region of interest" description="Disordered" evidence="1">
    <location>
        <begin position="136"/>
        <end position="167"/>
    </location>
</feature>
<dbReference type="InterPro" id="IPR036869">
    <property type="entry name" value="J_dom_sf"/>
</dbReference>
<dbReference type="InterPro" id="IPR013024">
    <property type="entry name" value="GGCT-like"/>
</dbReference>
<dbReference type="EMBL" id="CAUJNA010002336">
    <property type="protein sequence ID" value="CAJ1392451.1"/>
    <property type="molecule type" value="Genomic_DNA"/>
</dbReference>
<protein>
    <recommendedName>
        <fullName evidence="2">J domain-containing protein</fullName>
    </recommendedName>
</protein>
<evidence type="ECO:0000259" key="2">
    <source>
        <dbReference type="PROSITE" id="PS50076"/>
    </source>
</evidence>
<comment type="caution">
    <text evidence="3">The sequence shown here is derived from an EMBL/GenBank/DDBJ whole genome shotgun (WGS) entry which is preliminary data.</text>
</comment>